<reference evidence="2 3" key="1">
    <citation type="submission" date="2020-08" db="EMBL/GenBank/DDBJ databases">
        <authorList>
            <person name="Liu C."/>
            <person name="Sun Q."/>
        </authorList>
    </citation>
    <scope>NUCLEOTIDE SEQUENCE [LARGE SCALE GENOMIC DNA]</scope>
    <source>
        <strain evidence="2 3">NSJ-8</strain>
    </source>
</reference>
<evidence type="ECO:0000256" key="1">
    <source>
        <dbReference type="SAM" id="SignalP"/>
    </source>
</evidence>
<dbReference type="RefSeq" id="WP_022153319.1">
    <property type="nucleotide sequence ID" value="NZ_CP060633.1"/>
</dbReference>
<feature type="chain" id="PRO_5039291754" evidence="1">
    <location>
        <begin position="19"/>
        <end position="181"/>
    </location>
</feature>
<protein>
    <submittedName>
        <fullName evidence="2">Uncharacterized protein</fullName>
    </submittedName>
</protein>
<keyword evidence="1" id="KW-0732">Signal</keyword>
<accession>A0A7G9FY29</accession>
<dbReference type="AlphaFoldDB" id="A0A7G9FY29"/>
<name>A0A7G9FY29_9FIRM</name>
<feature type="signal peptide" evidence="1">
    <location>
        <begin position="1"/>
        <end position="18"/>
    </location>
</feature>
<dbReference type="KEGG" id="ssun:H9Q77_04960"/>
<proteinExistence type="predicted"/>
<dbReference type="EMBL" id="CP060633">
    <property type="protein sequence ID" value="QNM03461.1"/>
    <property type="molecule type" value="Genomic_DNA"/>
</dbReference>
<organism evidence="2 3">
    <name type="scientific">Simiaoa sunii</name>
    <dbReference type="NCBI Taxonomy" id="2763672"/>
    <lineage>
        <taxon>Bacteria</taxon>
        <taxon>Bacillati</taxon>
        <taxon>Bacillota</taxon>
        <taxon>Clostridia</taxon>
        <taxon>Lachnospirales</taxon>
        <taxon>Lachnospiraceae</taxon>
        <taxon>Simiaoa</taxon>
    </lineage>
</organism>
<keyword evidence="3" id="KW-1185">Reference proteome</keyword>
<sequence length="181" mass="18466">MKKVYALLLVAVMTVAMAVPTFAANSPEADPVVKTAAGVDVVAAAKEVKTSVAAASVAVPSEQLAKQVVSVTSTESVLKDLNVPTSAKLVAAVDVSYSGEIPAGGVQVPFKVPSAKKGDMVYVLHRQPNAPYTWEVVGSGVLGDDLTVTGTFTSFSPVAFMVVDAADVAATAVKAPKTGEF</sequence>
<gene>
    <name evidence="2" type="ORF">H9Q77_04960</name>
</gene>
<evidence type="ECO:0000313" key="2">
    <source>
        <dbReference type="EMBL" id="QNM03461.1"/>
    </source>
</evidence>
<dbReference type="Proteomes" id="UP000515981">
    <property type="component" value="Chromosome"/>
</dbReference>
<evidence type="ECO:0000313" key="3">
    <source>
        <dbReference type="Proteomes" id="UP000515981"/>
    </source>
</evidence>